<dbReference type="EMBL" id="QKLU01000010">
    <property type="protein sequence ID" value="PYF69450.1"/>
    <property type="molecule type" value="Genomic_DNA"/>
</dbReference>
<dbReference type="GO" id="GO:0044874">
    <property type="term" value="P:lipoprotein localization to outer membrane"/>
    <property type="evidence" value="ECO:0007669"/>
    <property type="project" value="TreeGrafter"/>
</dbReference>
<dbReference type="InterPro" id="IPR003838">
    <property type="entry name" value="ABC3_permease_C"/>
</dbReference>
<gene>
    <name evidence="10" type="ORF">B0O44_11090</name>
</gene>
<dbReference type="Pfam" id="PF02687">
    <property type="entry name" value="FtsX"/>
    <property type="match status" value="1"/>
</dbReference>
<evidence type="ECO:0000256" key="1">
    <source>
        <dbReference type="ARBA" id="ARBA00004651"/>
    </source>
</evidence>
<keyword evidence="11" id="KW-1185">Reference proteome</keyword>
<feature type="transmembrane region" description="Helical" evidence="7">
    <location>
        <begin position="25"/>
        <end position="48"/>
    </location>
</feature>
<feature type="transmembrane region" description="Helical" evidence="7">
    <location>
        <begin position="375"/>
        <end position="397"/>
    </location>
</feature>
<comment type="similarity">
    <text evidence="2">Belongs to the ABC-4 integral membrane protein family. LolC/E subfamily.</text>
</comment>
<accession>A0A318U752</accession>
<evidence type="ECO:0000256" key="2">
    <source>
        <dbReference type="ARBA" id="ARBA00005236"/>
    </source>
</evidence>
<evidence type="ECO:0000256" key="7">
    <source>
        <dbReference type="SAM" id="Phobius"/>
    </source>
</evidence>
<dbReference type="Pfam" id="PF12704">
    <property type="entry name" value="MacB_PCD"/>
    <property type="match status" value="1"/>
</dbReference>
<dbReference type="GO" id="GO:0098797">
    <property type="term" value="C:plasma membrane protein complex"/>
    <property type="evidence" value="ECO:0007669"/>
    <property type="project" value="TreeGrafter"/>
</dbReference>
<protein>
    <submittedName>
        <fullName evidence="10">Lipoprotein-releasing system permease protein</fullName>
    </submittedName>
</protein>
<comment type="subcellular location">
    <subcellularLocation>
        <location evidence="1">Cell membrane</location>
        <topology evidence="1">Multi-pass membrane protein</topology>
    </subcellularLocation>
</comment>
<feature type="domain" description="ABC3 transporter permease C-terminal" evidence="8">
    <location>
        <begin position="277"/>
        <end position="402"/>
    </location>
</feature>
<name>A0A318U752_9SPHI</name>
<proteinExistence type="inferred from homology"/>
<keyword evidence="10" id="KW-0449">Lipoprotein</keyword>
<organism evidence="10 11">
    <name type="scientific">Pedobacter nutrimenti</name>
    <dbReference type="NCBI Taxonomy" id="1241337"/>
    <lineage>
        <taxon>Bacteria</taxon>
        <taxon>Pseudomonadati</taxon>
        <taxon>Bacteroidota</taxon>
        <taxon>Sphingobacteriia</taxon>
        <taxon>Sphingobacteriales</taxon>
        <taxon>Sphingobacteriaceae</taxon>
        <taxon>Pedobacter</taxon>
    </lineage>
</organism>
<dbReference type="InterPro" id="IPR025857">
    <property type="entry name" value="MacB_PCD"/>
</dbReference>
<feature type="domain" description="MacB-like periplasmic core" evidence="9">
    <location>
        <begin position="29"/>
        <end position="213"/>
    </location>
</feature>
<evidence type="ECO:0000313" key="11">
    <source>
        <dbReference type="Proteomes" id="UP000248198"/>
    </source>
</evidence>
<reference evidence="10 11" key="1">
    <citation type="submission" date="2018-06" db="EMBL/GenBank/DDBJ databases">
        <title>Genomic Encyclopedia of Archaeal and Bacterial Type Strains, Phase II (KMG-II): from individual species to whole genera.</title>
        <authorList>
            <person name="Goeker M."/>
        </authorList>
    </citation>
    <scope>NUCLEOTIDE SEQUENCE [LARGE SCALE GENOMIC DNA]</scope>
    <source>
        <strain evidence="10 11">DSM 27372</strain>
    </source>
</reference>
<evidence type="ECO:0000256" key="6">
    <source>
        <dbReference type="ARBA" id="ARBA00023136"/>
    </source>
</evidence>
<feature type="transmembrane region" description="Helical" evidence="7">
    <location>
        <begin position="277"/>
        <end position="300"/>
    </location>
</feature>
<evidence type="ECO:0000256" key="5">
    <source>
        <dbReference type="ARBA" id="ARBA00022989"/>
    </source>
</evidence>
<keyword evidence="5 7" id="KW-1133">Transmembrane helix</keyword>
<sequence length="409" mass="46115">MQTLNTEYFIAKRISVKAERTFSKLIVRIAISGVMLSLAVMMLSVAIIKGFKTEIQDKVRGFVGDIRIFKLDLNNSFELSPFKAGPETIRALKNNRDIAYFQPYSTKPAIISANDEVEGINFKGIDQSYNWDYIKKHLQSGRVINFSDSAKANQQILISSFTAQRLKLKTGDDFIMTFVQDHPRKRKFKIVGIYDIGVEEIDKSFVIGNINIIRRLNNWGPDDIGGIEIGIKKFSSLPKVAEDVYENLGANLKSESVRDYFPNIFSWLSLLDVNTRVLLVLMMIVGVINMITALLIIILERTNMIGMLKAFGMTDLSIIKIFLYNAAYLVGIGLLLGNLLGLGLGFLQKYTQVFKLTQSSYYLKYVPIELHFIDVLVLNVATMLICVAVLILPSLLISRISPLKAIKFK</sequence>
<feature type="transmembrane region" description="Helical" evidence="7">
    <location>
        <begin position="321"/>
        <end position="347"/>
    </location>
</feature>
<dbReference type="Proteomes" id="UP000248198">
    <property type="component" value="Unassembled WGS sequence"/>
</dbReference>
<dbReference type="PANTHER" id="PTHR30489">
    <property type="entry name" value="LIPOPROTEIN-RELEASING SYSTEM TRANSMEMBRANE PROTEIN LOLE"/>
    <property type="match status" value="1"/>
</dbReference>
<evidence type="ECO:0000259" key="8">
    <source>
        <dbReference type="Pfam" id="PF02687"/>
    </source>
</evidence>
<evidence type="ECO:0000256" key="4">
    <source>
        <dbReference type="ARBA" id="ARBA00022692"/>
    </source>
</evidence>
<evidence type="ECO:0000256" key="3">
    <source>
        <dbReference type="ARBA" id="ARBA00022475"/>
    </source>
</evidence>
<comment type="caution">
    <text evidence="10">The sequence shown here is derived from an EMBL/GenBank/DDBJ whole genome shotgun (WGS) entry which is preliminary data.</text>
</comment>
<dbReference type="PANTHER" id="PTHR30489:SF0">
    <property type="entry name" value="LIPOPROTEIN-RELEASING SYSTEM TRANSMEMBRANE PROTEIN LOLE"/>
    <property type="match status" value="1"/>
</dbReference>
<dbReference type="AlphaFoldDB" id="A0A318U752"/>
<keyword evidence="6 7" id="KW-0472">Membrane</keyword>
<evidence type="ECO:0000259" key="9">
    <source>
        <dbReference type="Pfam" id="PF12704"/>
    </source>
</evidence>
<keyword evidence="3" id="KW-1003">Cell membrane</keyword>
<keyword evidence="4 7" id="KW-0812">Transmembrane</keyword>
<evidence type="ECO:0000313" key="10">
    <source>
        <dbReference type="EMBL" id="PYF69450.1"/>
    </source>
</evidence>
<dbReference type="InterPro" id="IPR051447">
    <property type="entry name" value="Lipoprotein-release_system"/>
</dbReference>